<dbReference type="Pfam" id="PF01522">
    <property type="entry name" value="Polysacc_deac_1"/>
    <property type="match status" value="1"/>
</dbReference>
<protein>
    <submittedName>
        <fullName evidence="3">Polysaccharide deacetylase</fullName>
    </submittedName>
</protein>
<evidence type="ECO:0000313" key="3">
    <source>
        <dbReference type="EMBL" id="BCT76110.1"/>
    </source>
</evidence>
<reference evidence="3 4" key="1">
    <citation type="journal article" date="2021" name="J. Biosci. Bioeng.">
        <title>Identification and characterization of a chc gene cluster responsible for the aromatization pathway of cyclohexanecarboxylate degradation in Sinomonas cyclohexanicum ATCC 51369.</title>
        <authorList>
            <person name="Yamamoto T."/>
            <person name="Hasegawa Y."/>
            <person name="Lau P.C.K."/>
            <person name="Iwaki H."/>
        </authorList>
    </citation>
    <scope>NUCLEOTIDE SEQUENCE [LARGE SCALE GENOMIC DNA]</scope>
    <source>
        <strain evidence="3 4">ATCC 51369</strain>
    </source>
</reference>
<feature type="domain" description="NodB homology" evidence="2">
    <location>
        <begin position="93"/>
        <end position="296"/>
    </location>
</feature>
<evidence type="ECO:0000313" key="4">
    <source>
        <dbReference type="Proteomes" id="UP001319861"/>
    </source>
</evidence>
<dbReference type="EMBL" id="AP024525">
    <property type="protein sequence ID" value="BCT76110.1"/>
    <property type="molecule type" value="Genomic_DNA"/>
</dbReference>
<dbReference type="InterPro" id="IPR050248">
    <property type="entry name" value="Polysacc_deacetylase_ArnD"/>
</dbReference>
<evidence type="ECO:0000259" key="2">
    <source>
        <dbReference type="PROSITE" id="PS51677"/>
    </source>
</evidence>
<name>A0ABN6FGW3_SINCY</name>
<gene>
    <name evidence="3" type="ORF">SCMU_19520</name>
</gene>
<feature type="compositionally biased region" description="Pro residues" evidence="1">
    <location>
        <begin position="40"/>
        <end position="62"/>
    </location>
</feature>
<proteinExistence type="predicted"/>
<dbReference type="InterPro" id="IPR002509">
    <property type="entry name" value="NODB_dom"/>
</dbReference>
<dbReference type="Proteomes" id="UP001319861">
    <property type="component" value="Chromosome"/>
</dbReference>
<organism evidence="3 4">
    <name type="scientific">Sinomonas cyclohexanicum</name>
    <name type="common">Corynebacterium cyclohexanicum</name>
    <dbReference type="NCBI Taxonomy" id="322009"/>
    <lineage>
        <taxon>Bacteria</taxon>
        <taxon>Bacillati</taxon>
        <taxon>Actinomycetota</taxon>
        <taxon>Actinomycetes</taxon>
        <taxon>Micrococcales</taxon>
        <taxon>Micrococcaceae</taxon>
        <taxon>Sinomonas</taxon>
    </lineage>
</organism>
<dbReference type="Gene3D" id="3.20.20.370">
    <property type="entry name" value="Glycoside hydrolase/deacetylase"/>
    <property type="match status" value="1"/>
</dbReference>
<accession>A0ABN6FGW3</accession>
<dbReference type="PANTHER" id="PTHR10587">
    <property type="entry name" value="GLYCOSYL TRANSFERASE-RELATED"/>
    <property type="match status" value="1"/>
</dbReference>
<keyword evidence="4" id="KW-1185">Reference proteome</keyword>
<dbReference type="PANTHER" id="PTHR10587:SF134">
    <property type="entry name" value="SECRETED PROTEIN"/>
    <property type="match status" value="1"/>
</dbReference>
<dbReference type="InterPro" id="IPR011330">
    <property type="entry name" value="Glyco_hydro/deAcase_b/a-brl"/>
</dbReference>
<sequence>MLVPALALTACAAPRAIEAGAVKAGSTEPGAVLAGAVPTGPAPSAPGPGAHPPTGPAVPPRPSLEQVTRQFGGRSPHAWGLDVPGVVTRSGSGSVALTFDACGGPSGAGFDQRLIATLRKNKVPATLFLNARWIAANPGPSAELAADPLFELADHGSAHRPLSVSGRAAYGIQGTGTLAAAYEELVSNRPHLEALVARPSSWYRPGTAFYDEVSAELVRALGLVPVNFSVNGDGGATFTAVQVATAVGGARAGDIVISHMNRPGSGTAPGYEAVLPRMLERGVTFATLSGAGISPA</sequence>
<dbReference type="PROSITE" id="PS51677">
    <property type="entry name" value="NODB"/>
    <property type="match status" value="1"/>
</dbReference>
<evidence type="ECO:0000256" key="1">
    <source>
        <dbReference type="SAM" id="MobiDB-lite"/>
    </source>
</evidence>
<dbReference type="SUPFAM" id="SSF88713">
    <property type="entry name" value="Glycoside hydrolase/deacetylase"/>
    <property type="match status" value="1"/>
</dbReference>
<feature type="region of interest" description="Disordered" evidence="1">
    <location>
        <begin position="33"/>
        <end position="80"/>
    </location>
</feature>